<dbReference type="Proteomes" id="UP001632038">
    <property type="component" value="Unassembled WGS sequence"/>
</dbReference>
<sequence length="60" mass="6899">MVFAFVGSGFTDSSSKDGYIRYQVIAEALSDMVAQVVLRRRICIHLNCPFTLRAYKKLRR</sequence>
<dbReference type="AlphaFoldDB" id="A0ABD3D221"/>
<accession>A0ABD3D221</accession>
<gene>
    <name evidence="1" type="ORF">CASFOL_020158</name>
</gene>
<reference evidence="2" key="1">
    <citation type="journal article" date="2024" name="IScience">
        <title>Strigolactones Initiate the Formation of Haustorium-like Structures in Castilleja.</title>
        <authorList>
            <person name="Buerger M."/>
            <person name="Peterson D."/>
            <person name="Chory J."/>
        </authorList>
    </citation>
    <scope>NUCLEOTIDE SEQUENCE [LARGE SCALE GENOMIC DNA]</scope>
</reference>
<organism evidence="1 2">
    <name type="scientific">Castilleja foliolosa</name>
    <dbReference type="NCBI Taxonomy" id="1961234"/>
    <lineage>
        <taxon>Eukaryota</taxon>
        <taxon>Viridiplantae</taxon>
        <taxon>Streptophyta</taxon>
        <taxon>Embryophyta</taxon>
        <taxon>Tracheophyta</taxon>
        <taxon>Spermatophyta</taxon>
        <taxon>Magnoliopsida</taxon>
        <taxon>eudicotyledons</taxon>
        <taxon>Gunneridae</taxon>
        <taxon>Pentapetalae</taxon>
        <taxon>asterids</taxon>
        <taxon>lamiids</taxon>
        <taxon>Lamiales</taxon>
        <taxon>Orobanchaceae</taxon>
        <taxon>Pedicularideae</taxon>
        <taxon>Castillejinae</taxon>
        <taxon>Castilleja</taxon>
    </lineage>
</organism>
<dbReference type="EMBL" id="JAVIJP010000027">
    <property type="protein sequence ID" value="KAL3635611.1"/>
    <property type="molecule type" value="Genomic_DNA"/>
</dbReference>
<keyword evidence="2" id="KW-1185">Reference proteome</keyword>
<evidence type="ECO:0000313" key="2">
    <source>
        <dbReference type="Proteomes" id="UP001632038"/>
    </source>
</evidence>
<proteinExistence type="predicted"/>
<name>A0ABD3D221_9LAMI</name>
<evidence type="ECO:0000313" key="1">
    <source>
        <dbReference type="EMBL" id="KAL3635611.1"/>
    </source>
</evidence>
<protein>
    <submittedName>
        <fullName evidence="1">Uncharacterized protein</fullName>
    </submittedName>
</protein>
<comment type="caution">
    <text evidence="1">The sequence shown here is derived from an EMBL/GenBank/DDBJ whole genome shotgun (WGS) entry which is preliminary data.</text>
</comment>